<accession>A0AAF0EFC3</accession>
<dbReference type="GO" id="GO:0032153">
    <property type="term" value="C:cell division site"/>
    <property type="evidence" value="ECO:0007669"/>
    <property type="project" value="TreeGrafter"/>
</dbReference>
<evidence type="ECO:0000313" key="5">
    <source>
        <dbReference type="Proteomes" id="UP001214415"/>
    </source>
</evidence>
<dbReference type="InterPro" id="IPR018808">
    <property type="entry name" value="Muniscin_C"/>
</dbReference>
<dbReference type="GO" id="GO:0030139">
    <property type="term" value="C:endocytic vesicle"/>
    <property type="evidence" value="ECO:0007669"/>
    <property type="project" value="TreeGrafter"/>
</dbReference>
<evidence type="ECO:0000313" key="4">
    <source>
        <dbReference type="EMBL" id="WFD21676.1"/>
    </source>
</evidence>
<dbReference type="InterPro" id="IPR027267">
    <property type="entry name" value="AH/BAR_dom_sf"/>
</dbReference>
<dbReference type="GO" id="GO:0005886">
    <property type="term" value="C:plasma membrane"/>
    <property type="evidence" value="ECO:0007669"/>
    <property type="project" value="TreeGrafter"/>
</dbReference>
<dbReference type="AlphaFoldDB" id="A0AAF0EFC3"/>
<reference evidence="4" key="1">
    <citation type="submission" date="2023-03" db="EMBL/GenBank/DDBJ databases">
        <title>Mating type loci evolution in Malassezia.</title>
        <authorList>
            <person name="Coelho M.A."/>
        </authorList>
    </citation>
    <scope>NUCLEOTIDE SEQUENCE</scope>
    <source>
        <strain evidence="4">CBS 12830</strain>
    </source>
</reference>
<keyword evidence="5" id="KW-1185">Reference proteome</keyword>
<dbReference type="PANTHER" id="PTHR23065">
    <property type="entry name" value="PROLINE-SERINE-THREONINE PHOSPHATASE INTERACTING PROTEIN 1"/>
    <property type="match status" value="1"/>
</dbReference>
<feature type="domain" description="Muniscin C-terminal" evidence="3">
    <location>
        <begin position="425"/>
        <end position="641"/>
    </location>
</feature>
<feature type="region of interest" description="Disordered" evidence="2">
    <location>
        <begin position="221"/>
        <end position="418"/>
    </location>
</feature>
<feature type="compositionally biased region" description="Basic and acidic residues" evidence="2">
    <location>
        <begin position="337"/>
        <end position="350"/>
    </location>
</feature>
<evidence type="ECO:0000259" key="3">
    <source>
        <dbReference type="Pfam" id="PF10291"/>
    </source>
</evidence>
<dbReference type="Pfam" id="PF10291">
    <property type="entry name" value="muHD"/>
    <property type="match status" value="1"/>
</dbReference>
<organism evidence="4 5">
    <name type="scientific">Malassezia equina</name>
    <dbReference type="NCBI Taxonomy" id="1381935"/>
    <lineage>
        <taxon>Eukaryota</taxon>
        <taxon>Fungi</taxon>
        <taxon>Dikarya</taxon>
        <taxon>Basidiomycota</taxon>
        <taxon>Ustilaginomycotina</taxon>
        <taxon>Malasseziomycetes</taxon>
        <taxon>Malasseziales</taxon>
        <taxon>Malasseziaceae</taxon>
        <taxon>Malassezia</taxon>
    </lineage>
</organism>
<sequence>MRYARVFNDQLAEYLTARCEAEEAYVKHLQKATRRTIDTNYVPEQFQPVYDRLLSEVTDILHIHTTLAHQLQRDVEALQQLHTQGEWANLARHEEALAPILKDVQSLESQRAKSQRKLDKKGNASTQQKLLSTEDALQQARQAWRHRAPTMIQAYESADGQRLFSVRNVIKNFCKAQGDAAKALFDTARTTFQAVHHFDPIADMEQFAGLDSAHEAPTRFAVPLPSAAMHTPDASRTPSRMEEVPQALSSDPMEAPPAPRPSDEAPPAPLRDMDRPVSPLHRASMLPTPTLHRESMATPRVRPVSSLPMGAPAPRAPTAMSMQSSLSHTSRASSTSAEDRETLQRVRDQLRQSGAEIDGHTSQPRRREVRASVAQSVDRRLSYMNLSPMAPPSQWGSPAIDRMREEPTESSRVADTPTFTPASVPWHAHICERVNALWKGHELTKVMVVGEVRIALDSSCAPCGMAPLQLGGTQSLAQVRTRPGVCAMTSEPGMYELDLGALARAGDSATVLEYEVHVPSDLRAQYVPMLLDALWRCEPQQSSVLCTHRTNPSFASSVHMEGVSFHVRIPRETPVTGHVLSEPTADWDPDTQELVWHTQADDTSGRLAARFPLATQGAPQPITACWTVQNCLLSQVEVLGQPTAPTRTLVAGKYFVQP</sequence>
<dbReference type="EMBL" id="CP119900">
    <property type="protein sequence ID" value="WFD21676.1"/>
    <property type="molecule type" value="Genomic_DNA"/>
</dbReference>
<dbReference type="GO" id="GO:0032185">
    <property type="term" value="P:septin cytoskeleton organization"/>
    <property type="evidence" value="ECO:0007669"/>
    <property type="project" value="TreeGrafter"/>
</dbReference>
<dbReference type="Proteomes" id="UP001214415">
    <property type="component" value="Chromosome 1"/>
</dbReference>
<dbReference type="Gene3D" id="1.20.1270.60">
    <property type="entry name" value="Arfaptin homology (AH) domain/BAR domain"/>
    <property type="match status" value="1"/>
</dbReference>
<dbReference type="SUPFAM" id="SSF103657">
    <property type="entry name" value="BAR/IMD domain-like"/>
    <property type="match status" value="1"/>
</dbReference>
<feature type="compositionally biased region" description="Low complexity" evidence="2">
    <location>
        <begin position="324"/>
        <end position="336"/>
    </location>
</feature>
<proteinExistence type="predicted"/>
<dbReference type="PANTHER" id="PTHR23065:SF54">
    <property type="entry name" value="SUPPRESSOR OF YEAST PROFILIN DELETION"/>
    <property type="match status" value="1"/>
</dbReference>
<protein>
    <submittedName>
        <fullName evidence="4">Suppressor of Profilin deletion</fullName>
    </submittedName>
</protein>
<evidence type="ECO:0000256" key="1">
    <source>
        <dbReference type="ARBA" id="ARBA00022583"/>
    </source>
</evidence>
<feature type="compositionally biased region" description="Pro residues" evidence="2">
    <location>
        <begin position="254"/>
        <end position="269"/>
    </location>
</feature>
<name>A0AAF0EFC3_9BASI</name>
<gene>
    <name evidence="4" type="primary">SYP1</name>
    <name evidence="4" type="ORF">MEQU1_000329</name>
</gene>
<dbReference type="GO" id="GO:0006897">
    <property type="term" value="P:endocytosis"/>
    <property type="evidence" value="ECO:0007669"/>
    <property type="project" value="UniProtKB-KW"/>
</dbReference>
<keyword evidence="1" id="KW-0254">Endocytosis</keyword>
<evidence type="ECO:0000256" key="2">
    <source>
        <dbReference type="SAM" id="MobiDB-lite"/>
    </source>
</evidence>
<feature type="region of interest" description="Disordered" evidence="2">
    <location>
        <begin position="111"/>
        <end position="130"/>
    </location>
</feature>